<name>A0A0C3G3J3_PILCF</name>
<reference evidence="3" key="2">
    <citation type="submission" date="2015-01" db="EMBL/GenBank/DDBJ databases">
        <title>Evolutionary Origins and Diversification of the Mycorrhizal Mutualists.</title>
        <authorList>
            <consortium name="DOE Joint Genome Institute"/>
            <consortium name="Mycorrhizal Genomics Consortium"/>
            <person name="Kohler A."/>
            <person name="Kuo A."/>
            <person name="Nagy L.G."/>
            <person name="Floudas D."/>
            <person name="Copeland A."/>
            <person name="Barry K.W."/>
            <person name="Cichocki N."/>
            <person name="Veneault-Fourrey C."/>
            <person name="LaButti K."/>
            <person name="Lindquist E.A."/>
            <person name="Lipzen A."/>
            <person name="Lundell T."/>
            <person name="Morin E."/>
            <person name="Murat C."/>
            <person name="Riley R."/>
            <person name="Ohm R."/>
            <person name="Sun H."/>
            <person name="Tunlid A."/>
            <person name="Henrissat B."/>
            <person name="Grigoriev I.V."/>
            <person name="Hibbett D.S."/>
            <person name="Martin F."/>
        </authorList>
    </citation>
    <scope>NUCLEOTIDE SEQUENCE [LARGE SCALE GENOMIC DNA]</scope>
    <source>
        <strain evidence="3">F 1598</strain>
    </source>
</reference>
<feature type="compositionally biased region" description="Polar residues" evidence="1">
    <location>
        <begin position="1"/>
        <end position="13"/>
    </location>
</feature>
<dbReference type="EMBL" id="KN832972">
    <property type="protein sequence ID" value="KIM90860.1"/>
    <property type="molecule type" value="Genomic_DNA"/>
</dbReference>
<feature type="compositionally biased region" description="Low complexity" evidence="1">
    <location>
        <begin position="439"/>
        <end position="453"/>
    </location>
</feature>
<reference evidence="2 3" key="1">
    <citation type="submission" date="2014-04" db="EMBL/GenBank/DDBJ databases">
        <authorList>
            <consortium name="DOE Joint Genome Institute"/>
            <person name="Kuo A."/>
            <person name="Tarkka M."/>
            <person name="Buscot F."/>
            <person name="Kohler A."/>
            <person name="Nagy L.G."/>
            <person name="Floudas D."/>
            <person name="Copeland A."/>
            <person name="Barry K.W."/>
            <person name="Cichocki N."/>
            <person name="Veneault-Fourrey C."/>
            <person name="LaButti K."/>
            <person name="Lindquist E.A."/>
            <person name="Lipzen A."/>
            <person name="Lundell T."/>
            <person name="Morin E."/>
            <person name="Murat C."/>
            <person name="Sun H."/>
            <person name="Tunlid A."/>
            <person name="Henrissat B."/>
            <person name="Grigoriev I.V."/>
            <person name="Hibbett D.S."/>
            <person name="Martin F."/>
            <person name="Nordberg H.P."/>
            <person name="Cantor M.N."/>
            <person name="Hua S.X."/>
        </authorList>
    </citation>
    <scope>NUCLEOTIDE SEQUENCE [LARGE SCALE GENOMIC DNA]</scope>
    <source>
        <strain evidence="2 3">F 1598</strain>
    </source>
</reference>
<sequence>MIATNRSYTTSPHPMSAELAHHPRSNTTRASFSKGHKTSLSERIAWLGRGSVQYTPSKPMRISEPKMINAFDILQSPRSGTLGSGAIVVRAPQDALSAEFCDEEDEYEINSEVDEDESRRSPSIPASRDLPPIPVEQNEPDLAEPADPTYPANSSPLSPSPSIRATLRPSLNNRSSDHSEYPPPMPPLPANITSTPVPPLFDPILLGPLPTDAIDSSKVIVALETGTSTHRTTLKTLTSRPSHLSTYLMSLVRRPDSDPTSIDSHKSEVSTPDGSFNSIFQQHLASSGLLPQASLSVHIFLDRPSAPYAHIMAYLRSAPSTPECPAILPHAVQLISSSTSRLEALLELRDEASYLDLDELQQLCNAEIRHRESIFSHTRVGSDRSLHSVHTFHERPASEPDRANGPSNETHRDSIVTHRSAPNERGSVAARSTEKIVQPSTSATSTFAPSNSRSRSHHRQRTAPPLSPTLRATPPPGWI</sequence>
<dbReference type="InParanoid" id="A0A0C3G3J3"/>
<feature type="compositionally biased region" description="Acidic residues" evidence="1">
    <location>
        <begin position="100"/>
        <end position="116"/>
    </location>
</feature>
<dbReference type="OrthoDB" id="3363734at2759"/>
<dbReference type="Gene3D" id="3.30.710.10">
    <property type="entry name" value="Potassium Channel Kv1.1, Chain A"/>
    <property type="match status" value="1"/>
</dbReference>
<evidence type="ECO:0000313" key="3">
    <source>
        <dbReference type="Proteomes" id="UP000054166"/>
    </source>
</evidence>
<dbReference type="Proteomes" id="UP000054166">
    <property type="component" value="Unassembled WGS sequence"/>
</dbReference>
<dbReference type="STRING" id="765440.A0A0C3G3J3"/>
<organism evidence="2 3">
    <name type="scientific">Piloderma croceum (strain F 1598)</name>
    <dbReference type="NCBI Taxonomy" id="765440"/>
    <lineage>
        <taxon>Eukaryota</taxon>
        <taxon>Fungi</taxon>
        <taxon>Dikarya</taxon>
        <taxon>Basidiomycota</taxon>
        <taxon>Agaricomycotina</taxon>
        <taxon>Agaricomycetes</taxon>
        <taxon>Agaricomycetidae</taxon>
        <taxon>Atheliales</taxon>
        <taxon>Atheliaceae</taxon>
        <taxon>Piloderma</taxon>
    </lineage>
</organism>
<evidence type="ECO:0000313" key="2">
    <source>
        <dbReference type="EMBL" id="KIM90860.1"/>
    </source>
</evidence>
<feature type="region of interest" description="Disordered" evidence="1">
    <location>
        <begin position="99"/>
        <end position="192"/>
    </location>
</feature>
<accession>A0A0C3G3J3</accession>
<dbReference type="AlphaFoldDB" id="A0A0C3G3J3"/>
<feature type="region of interest" description="Disordered" evidence="1">
    <location>
        <begin position="385"/>
        <end position="479"/>
    </location>
</feature>
<proteinExistence type="predicted"/>
<protein>
    <recommendedName>
        <fullName evidence="4">BTB domain-containing protein</fullName>
    </recommendedName>
</protein>
<gene>
    <name evidence="2" type="ORF">PILCRDRAFT_1106</name>
</gene>
<dbReference type="HOGENOM" id="CLU_548729_0_0_1"/>
<keyword evidence="3" id="KW-1185">Reference proteome</keyword>
<feature type="region of interest" description="Disordered" evidence="1">
    <location>
        <begin position="1"/>
        <end position="35"/>
    </location>
</feature>
<evidence type="ECO:0000256" key="1">
    <source>
        <dbReference type="SAM" id="MobiDB-lite"/>
    </source>
</evidence>
<dbReference type="InterPro" id="IPR011333">
    <property type="entry name" value="SKP1/BTB/POZ_sf"/>
</dbReference>
<feature type="compositionally biased region" description="Basic and acidic residues" evidence="1">
    <location>
        <begin position="385"/>
        <end position="402"/>
    </location>
</feature>
<evidence type="ECO:0008006" key="4">
    <source>
        <dbReference type="Google" id="ProtNLM"/>
    </source>
</evidence>